<dbReference type="AlphaFoldDB" id="A0A3R9PPA3"/>
<sequence>MICSLWEIPALRLSQQGRHILSEGPINVSLYLTALPTKDLIDETKTKVDRWTKDNPDGYQRPLTRARKKQIMDYLLKEEGLFPTAVLLNCRGKVEFEEKEKGYGVLKIPKESLPLYIVDGQHRIEGLKYAVSQGHVEFVDYPLPTVIMTHEDKVLEVSLFYKINKRQRGVPTEIAERNLQRILEHPALKRTIEGSPVERKAEIMAGRYLDIVDYLNSEPTSPWYNKIWIPGTERKGKWIKQGVFAKAIGKMISRHSTLMVEPTERIKSFLLEYWKVLKELYPNALGERAEEYVLVRSQGVRAFTYLAGAVYLICRQKGSFSYDTIKSILSKLLEGEDAIDEDSLHYEHGAFPGTNERAVEQYYNELLERISE</sequence>
<keyword evidence="2" id="KW-1185">Reference proteome</keyword>
<gene>
    <name evidence="1" type="ORF">D6D85_00615</name>
</gene>
<reference evidence="1 2" key="1">
    <citation type="submission" date="2018-10" db="EMBL/GenBank/DDBJ databases">
        <title>Co-occurring genomic capacity for anaerobic methane metabolism and dissimilatory sulfite reduction discovered in the Korarchaeota.</title>
        <authorList>
            <person name="Mckay L.J."/>
            <person name="Dlakic M."/>
            <person name="Fields M.W."/>
            <person name="Delmont T.O."/>
            <person name="Eren A.M."/>
            <person name="Jay Z.J."/>
            <person name="Klingelsmith K.B."/>
            <person name="Rusch D.B."/>
            <person name="Inskeep W.P."/>
        </authorList>
    </citation>
    <scope>NUCLEOTIDE SEQUENCE [LARGE SCALE GENOMIC DNA]</scope>
    <source>
        <strain evidence="1 2">MDKW</strain>
    </source>
</reference>
<dbReference type="NCBIfam" id="TIGR03187">
    <property type="entry name" value="DGQHR"/>
    <property type="match status" value="1"/>
</dbReference>
<accession>A0A3R9PPA3</accession>
<dbReference type="InterPro" id="IPR017601">
    <property type="entry name" value="DGQHR-contain_dom"/>
</dbReference>
<dbReference type="CDD" id="cd16413">
    <property type="entry name" value="DGQHR_domain"/>
    <property type="match status" value="1"/>
</dbReference>
<dbReference type="Pfam" id="PF14072">
    <property type="entry name" value="DndB"/>
    <property type="match status" value="1"/>
</dbReference>
<dbReference type="InterPro" id="IPR017642">
    <property type="entry name" value="DNA_S_mod_DndB"/>
</dbReference>
<dbReference type="EMBL" id="RCOS01000011">
    <property type="protein sequence ID" value="RSN78708.1"/>
    <property type="molecule type" value="Genomic_DNA"/>
</dbReference>
<evidence type="ECO:0000313" key="1">
    <source>
        <dbReference type="EMBL" id="RSN78708.1"/>
    </source>
</evidence>
<comment type="caution">
    <text evidence="1">The sequence shown here is derived from an EMBL/GenBank/DDBJ whole genome shotgun (WGS) entry which is preliminary data.</text>
</comment>
<name>A0A3R9PPA3_9CREN</name>
<protein>
    <submittedName>
        <fullName evidence="1">DGQHR domain-containing protein</fullName>
    </submittedName>
</protein>
<organism evidence="1 2">
    <name type="scientific">Candidatus Methanodesulfokora washburnensis</name>
    <dbReference type="NCBI Taxonomy" id="2478471"/>
    <lineage>
        <taxon>Archaea</taxon>
        <taxon>Thermoproteota</taxon>
        <taxon>Candidatus Korarchaeia</taxon>
        <taxon>Candidatus Korarchaeia incertae sedis</taxon>
        <taxon>Candidatus Methanodesulfokora</taxon>
    </lineage>
</organism>
<proteinExistence type="predicted"/>
<dbReference type="Proteomes" id="UP000277582">
    <property type="component" value="Unassembled WGS sequence"/>
</dbReference>
<evidence type="ECO:0000313" key="2">
    <source>
        <dbReference type="Proteomes" id="UP000277582"/>
    </source>
</evidence>